<keyword evidence="2" id="KW-1185">Reference proteome</keyword>
<evidence type="ECO:0008006" key="3">
    <source>
        <dbReference type="Google" id="ProtNLM"/>
    </source>
</evidence>
<sequence length="89" mass="10164">MTKAITVRFEEEKTVTGATHEALRRVSEHLGVSQNKAVHIAINRLYDDIFPDEVSHDMPTPAELDFLRDRIPDDKNAKVIDGLGKIFRY</sequence>
<comment type="caution">
    <text evidence="1">The sequence shown here is derived from an EMBL/GenBank/DDBJ whole genome shotgun (WGS) entry which is preliminary data.</text>
</comment>
<accession>A0ABS5ZQ33</accession>
<organism evidence="1 2">
    <name type="scientific">Acidithiobacillus concretivorus</name>
    <dbReference type="NCBI Taxonomy" id="3063952"/>
    <lineage>
        <taxon>Bacteria</taxon>
        <taxon>Pseudomonadati</taxon>
        <taxon>Pseudomonadota</taxon>
        <taxon>Acidithiobacillia</taxon>
        <taxon>Acidithiobacillales</taxon>
        <taxon>Acidithiobacillaceae</taxon>
        <taxon>Acidithiobacillus</taxon>
    </lineage>
</organism>
<dbReference type="EMBL" id="JABELD010000055">
    <property type="protein sequence ID" value="MBU2738716.1"/>
    <property type="molecule type" value="Genomic_DNA"/>
</dbReference>
<name>A0ABS5ZQ33_9PROT</name>
<evidence type="ECO:0000313" key="1">
    <source>
        <dbReference type="EMBL" id="MBU2738716.1"/>
    </source>
</evidence>
<reference evidence="1 2" key="1">
    <citation type="journal article" date="2021" name="ISME J.">
        <title>Genomic evolution of the class Acidithiobacillia: deep-branching Proteobacteria living in extreme acidic conditions.</title>
        <authorList>
            <person name="Moya-Beltran A."/>
            <person name="Beard S."/>
            <person name="Rojas-Villalobos C."/>
            <person name="Issotta F."/>
            <person name="Gallardo Y."/>
            <person name="Ulloa R."/>
            <person name="Giaveno A."/>
            <person name="Degli Esposti M."/>
            <person name="Johnson D.B."/>
            <person name="Quatrini R."/>
        </authorList>
    </citation>
    <scope>NUCLEOTIDE SEQUENCE [LARGE SCALE GENOMIC DNA]</scope>
    <source>
        <strain evidence="1 2">ATCC 19703</strain>
    </source>
</reference>
<dbReference type="Proteomes" id="UP001197028">
    <property type="component" value="Unassembled WGS sequence"/>
</dbReference>
<dbReference type="RefSeq" id="WP_215863686.1">
    <property type="nucleotide sequence ID" value="NZ_JABELD010000055.1"/>
</dbReference>
<proteinExistence type="predicted"/>
<gene>
    <name evidence="1" type="ORF">HJG40_07940</name>
</gene>
<evidence type="ECO:0000313" key="2">
    <source>
        <dbReference type="Proteomes" id="UP001197028"/>
    </source>
</evidence>
<protein>
    <recommendedName>
        <fullName evidence="3">Damage-inducible protein J</fullName>
    </recommendedName>
</protein>